<keyword evidence="2" id="KW-1185">Reference proteome</keyword>
<dbReference type="Proteomes" id="UP000426027">
    <property type="component" value="Chromosome"/>
</dbReference>
<reference evidence="1 2" key="1">
    <citation type="submission" date="2019-11" db="EMBL/GenBank/DDBJ databases">
        <authorList>
            <person name="Im W.T."/>
        </authorList>
    </citation>
    <scope>NUCLEOTIDE SEQUENCE [LARGE SCALE GENOMIC DNA]</scope>
    <source>
        <strain evidence="1 2">SB-02</strain>
    </source>
</reference>
<dbReference type="AlphaFoldDB" id="A0A6I6GIS1"/>
<dbReference type="RefSeq" id="WP_157478672.1">
    <property type="nucleotide sequence ID" value="NZ_CP046566.1"/>
</dbReference>
<accession>A0A6I6GIS1</accession>
<dbReference type="KEGG" id="fls:GLV81_09585"/>
<gene>
    <name evidence="1" type="ORF">GLV81_09585</name>
</gene>
<evidence type="ECO:0000313" key="1">
    <source>
        <dbReference type="EMBL" id="QGW28315.1"/>
    </source>
</evidence>
<dbReference type="EMBL" id="CP046566">
    <property type="protein sequence ID" value="QGW28315.1"/>
    <property type="molecule type" value="Genomic_DNA"/>
</dbReference>
<organism evidence="1 2">
    <name type="scientific">Phnomibacter ginsenosidimutans</name>
    <dbReference type="NCBI Taxonomy" id="2676868"/>
    <lineage>
        <taxon>Bacteria</taxon>
        <taxon>Pseudomonadati</taxon>
        <taxon>Bacteroidota</taxon>
        <taxon>Chitinophagia</taxon>
        <taxon>Chitinophagales</taxon>
        <taxon>Chitinophagaceae</taxon>
        <taxon>Phnomibacter</taxon>
    </lineage>
</organism>
<sequence>MADYMAMRFGRNDGIFHAVETALYLSPDEANEFITNPAYISYEVYYSDDWISPAHHIKGIFYEIGFKGGGRLAHGKTVTKETIDRLKAIVSSLVNLGDFTVTETDEAIIYNRAKEDNENKP</sequence>
<protein>
    <submittedName>
        <fullName evidence="1">Uncharacterized protein</fullName>
    </submittedName>
</protein>
<proteinExistence type="predicted"/>
<name>A0A6I6GIS1_9BACT</name>
<evidence type="ECO:0000313" key="2">
    <source>
        <dbReference type="Proteomes" id="UP000426027"/>
    </source>
</evidence>